<organism evidence="7 8">
    <name type="scientific">Acinetobacter rudis CIP 110305</name>
    <dbReference type="NCBI Taxonomy" id="421052"/>
    <lineage>
        <taxon>Bacteria</taxon>
        <taxon>Pseudomonadati</taxon>
        <taxon>Pseudomonadota</taxon>
        <taxon>Gammaproteobacteria</taxon>
        <taxon>Moraxellales</taxon>
        <taxon>Moraxellaceae</taxon>
        <taxon>Acinetobacter</taxon>
    </lineage>
</organism>
<feature type="domain" description="DUF2345" evidence="5">
    <location>
        <begin position="677"/>
        <end position="824"/>
    </location>
</feature>
<dbReference type="Pfam" id="PF13296">
    <property type="entry name" value="T6SS_Vgr"/>
    <property type="match status" value="1"/>
</dbReference>
<evidence type="ECO:0000259" key="5">
    <source>
        <dbReference type="Pfam" id="PF10106"/>
    </source>
</evidence>
<dbReference type="SUPFAM" id="SSF69279">
    <property type="entry name" value="Phage tail proteins"/>
    <property type="match status" value="2"/>
</dbReference>
<accession>S3P6A6</accession>
<dbReference type="eggNOG" id="COG4253">
    <property type="taxonomic scope" value="Bacteria"/>
</dbReference>
<dbReference type="InterPro" id="IPR028244">
    <property type="entry name" value="T6SS_Rhs_Vgr_dom"/>
</dbReference>
<protein>
    <recommendedName>
        <fullName evidence="9">Type VI secretion system secreted protein VgrG</fullName>
    </recommendedName>
</protein>
<dbReference type="EMBL" id="ATGI01000020">
    <property type="protein sequence ID" value="EPF74386.1"/>
    <property type="molecule type" value="Genomic_DNA"/>
</dbReference>
<dbReference type="STRING" id="632955.GCA_000829675_03210"/>
<proteinExistence type="inferred from homology"/>
<evidence type="ECO:0000259" key="4">
    <source>
        <dbReference type="Pfam" id="PF04717"/>
    </source>
</evidence>
<evidence type="ECO:0000256" key="1">
    <source>
        <dbReference type="ARBA" id="ARBA00004613"/>
    </source>
</evidence>
<evidence type="ECO:0000313" key="7">
    <source>
        <dbReference type="EMBL" id="EPF74386.1"/>
    </source>
</evidence>
<dbReference type="SUPFAM" id="SSF69349">
    <property type="entry name" value="Phage fibre proteins"/>
    <property type="match status" value="1"/>
</dbReference>
<dbReference type="InterPro" id="IPR006531">
    <property type="entry name" value="Gp5/Vgr_OB"/>
</dbReference>
<dbReference type="PANTHER" id="PTHR32305:SF15">
    <property type="entry name" value="PROTEIN RHSA-RELATED"/>
    <property type="match status" value="1"/>
</dbReference>
<dbReference type="NCBIfam" id="TIGR01646">
    <property type="entry name" value="vgr_GE"/>
    <property type="match status" value="1"/>
</dbReference>
<dbReference type="OrthoDB" id="9762420at2"/>
<evidence type="ECO:0000259" key="6">
    <source>
        <dbReference type="Pfam" id="PF13296"/>
    </source>
</evidence>
<evidence type="ECO:0000313" key="8">
    <source>
        <dbReference type="Proteomes" id="UP000014568"/>
    </source>
</evidence>
<dbReference type="SUPFAM" id="SSF69255">
    <property type="entry name" value="gp5 N-terminal domain-like"/>
    <property type="match status" value="1"/>
</dbReference>
<keyword evidence="8" id="KW-1185">Reference proteome</keyword>
<evidence type="ECO:0008006" key="9">
    <source>
        <dbReference type="Google" id="ProtNLM"/>
    </source>
</evidence>
<dbReference type="Gene3D" id="4.10.220.110">
    <property type="match status" value="1"/>
</dbReference>
<dbReference type="Pfam" id="PF04717">
    <property type="entry name" value="Phage_base_V"/>
    <property type="match status" value="1"/>
</dbReference>
<evidence type="ECO:0000256" key="3">
    <source>
        <dbReference type="ARBA" id="ARBA00022525"/>
    </source>
</evidence>
<dbReference type="RefSeq" id="WP_016656007.1">
    <property type="nucleotide sequence ID" value="NZ_KE340352.1"/>
</dbReference>
<feature type="domain" description="Gp5/Type VI secretion system Vgr protein OB-fold" evidence="4">
    <location>
        <begin position="469"/>
        <end position="516"/>
    </location>
</feature>
<comment type="subcellular location">
    <subcellularLocation>
        <location evidence="1">Secreted</location>
    </subcellularLocation>
</comment>
<dbReference type="InterPro" id="IPR050708">
    <property type="entry name" value="T6SS_VgrG/RHS"/>
</dbReference>
<dbReference type="eggNOG" id="COG3501">
    <property type="taxonomic scope" value="Bacteria"/>
</dbReference>
<dbReference type="PANTHER" id="PTHR32305">
    <property type="match status" value="1"/>
</dbReference>
<dbReference type="Proteomes" id="UP000014568">
    <property type="component" value="Unassembled WGS sequence"/>
</dbReference>
<comment type="caution">
    <text evidence="7">The sequence shown here is derived from an EMBL/GenBank/DDBJ whole genome shotgun (WGS) entry which is preliminary data.</text>
</comment>
<dbReference type="AlphaFoldDB" id="S3P6A6"/>
<dbReference type="InterPro" id="IPR018769">
    <property type="entry name" value="VgrG2_DUF2345"/>
</dbReference>
<sequence length="904" mass="102680">MNHQIKLFGEALPESEYGTAYFWFDSLSGFEKINELFEYQLVVKVRDEFHQPAHGYQGLEGYVPKQLAQSGGSPASDLNLQSLIGTEISVRLRLDGIKVEYGNLDGINNITSEENYQSSLNGARFYRGMVSRVEALNVRNRHAMYKITLVPWLWLLTKKSNYKIFQQRTVLQIIEEVLTPYPYPVDFRCSTDYSAMDFQIQYGETDYDFICRLLQEHGISFHFEHSQNHLTLVLSDHNAAYKEMDAAGYRNLAIYPPNQRFPDHSEYIEQFEPAQQLVSGKIQLSDYLFKQPSLVQTAQEQFLWEHNHAEQEIYEWQQGDFLTVEDGGQVRAKNRVEGLYQHGYRAEGQARLKGLQTGYRFNLQNHPNSESNRGWLVLGTQTVIQDISEERADNQFYDSNVKFLAQPDEQILRPDLTRKKPQGRPQTATVVGPAGEEIYTDQFGRVKVKFHWDRSNFETGEDSEFEQGDGFNCCWLRVSTAWAGHNFGTIHLPRIGQEVIVDFFNADPDMPFIAGRLTNPEQMPVWELPDQKALSGIKSKELGGNQANQLVMDDTQGQMQIHLKSDHQASELNLGYITRIPDSKGRKDFRGEGFELRTDGHGVLRAEKGLIFSTHPKANAESYVKTLTDEVKGIEYAADLHKAQIEAAITHQAEHRNIEQTAQIQLVQQLNAIKGQAQKKYPELEEPQIVIGSSSGIAVFSENTTHLCSNEHIALSSKKDISIASEHNLFASVMKGITLFAQSLGARLFAAKGKVEIQAQSDDVEIVADQNIKLMSLKKKIEIVAAEEIMLNVNGNYIKIDKNGIEQGSQNDWVVHAGQHRFQAAKTLSYVLPAFKSTNDEAFRILDDKGQILAGFKYKIIVGDNEKIFRGETDENGFTSRINTGFDTKKVTIYQDVDEENERE</sequence>
<dbReference type="HOGENOM" id="CLU_004121_1_7_6"/>
<dbReference type="InterPro" id="IPR037026">
    <property type="entry name" value="Vgr_OB-fold_dom_sf"/>
</dbReference>
<dbReference type="Gene3D" id="3.55.50.10">
    <property type="entry name" value="Baseplate protein-like domains"/>
    <property type="match status" value="1"/>
</dbReference>
<dbReference type="Pfam" id="PF10106">
    <property type="entry name" value="DUF2345"/>
    <property type="match status" value="1"/>
</dbReference>
<evidence type="ECO:0000256" key="2">
    <source>
        <dbReference type="ARBA" id="ARBA00005558"/>
    </source>
</evidence>
<keyword evidence="3" id="KW-0964">Secreted</keyword>
<dbReference type="NCBIfam" id="TIGR03361">
    <property type="entry name" value="VI_Rhs_Vgr"/>
    <property type="match status" value="1"/>
</dbReference>
<feature type="domain" description="Putative type VI secretion system Rhs element associated Vgr" evidence="6">
    <location>
        <begin position="540"/>
        <end position="643"/>
    </location>
</feature>
<dbReference type="Pfam" id="PF05954">
    <property type="entry name" value="Phage_GPD"/>
    <property type="match status" value="1"/>
</dbReference>
<name>S3P6A6_9GAMM</name>
<comment type="similarity">
    <text evidence="2">Belongs to the VgrG protein family.</text>
</comment>
<dbReference type="PATRIC" id="fig|421052.3.peg.1555"/>
<dbReference type="GO" id="GO:0005576">
    <property type="term" value="C:extracellular region"/>
    <property type="evidence" value="ECO:0007669"/>
    <property type="project" value="UniProtKB-SubCell"/>
</dbReference>
<dbReference type="InterPro" id="IPR006533">
    <property type="entry name" value="T6SS_Vgr_RhsGE"/>
</dbReference>
<dbReference type="Gene3D" id="2.40.50.230">
    <property type="entry name" value="Gp5 N-terminal domain"/>
    <property type="match status" value="1"/>
</dbReference>
<dbReference type="InterPro" id="IPR017847">
    <property type="entry name" value="T6SS_RhsGE_Vgr_subset"/>
</dbReference>
<dbReference type="Gene3D" id="2.30.110.50">
    <property type="match status" value="1"/>
</dbReference>
<reference evidence="7 8" key="1">
    <citation type="submission" date="2013-06" db="EMBL/GenBank/DDBJ databases">
        <title>The Genome Sequence of Acinetobacter rudis CIP 110305.</title>
        <authorList>
            <consortium name="The Broad Institute Genome Sequencing Platform"/>
            <consortium name="The Broad Institute Genome Sequencing Center for Infectious Disease"/>
            <person name="Cerqueira G."/>
            <person name="Feldgarden M."/>
            <person name="Courvalin P."/>
            <person name="Perichon B."/>
            <person name="Grillot-Courvalin C."/>
            <person name="Clermont D."/>
            <person name="Rocha E."/>
            <person name="Yoon E.-J."/>
            <person name="Nemec A."/>
            <person name="Young S.K."/>
            <person name="Zeng Q."/>
            <person name="Gargeya S."/>
            <person name="Fitzgerald M."/>
            <person name="Abouelleil A."/>
            <person name="Alvarado L."/>
            <person name="Berlin A.M."/>
            <person name="Chapman S.B."/>
            <person name="Dewar J."/>
            <person name="Goldberg J."/>
            <person name="Griggs A."/>
            <person name="Gujja S."/>
            <person name="Hansen M."/>
            <person name="Howarth C."/>
            <person name="Imamovic A."/>
            <person name="Larimer J."/>
            <person name="McCowan C."/>
            <person name="Murphy C."/>
            <person name="Pearson M."/>
            <person name="Priest M."/>
            <person name="Roberts A."/>
            <person name="Saif S."/>
            <person name="Shea T."/>
            <person name="Sykes S."/>
            <person name="Wortman J."/>
            <person name="Nusbaum C."/>
            <person name="Birren B."/>
        </authorList>
    </citation>
    <scope>NUCLEOTIDE SEQUENCE [LARGE SCALE GENOMIC DNA]</scope>
    <source>
        <strain evidence="7 8">CIP 110305</strain>
    </source>
</reference>
<gene>
    <name evidence="7" type="ORF">F945_01599</name>
</gene>